<reference evidence="9" key="1">
    <citation type="submission" date="2022-11" db="UniProtKB">
        <authorList>
            <consortium name="WormBaseParasite"/>
        </authorList>
    </citation>
    <scope>IDENTIFICATION</scope>
</reference>
<comment type="subcellular location">
    <subcellularLocation>
        <location evidence="1">Membrane</location>
        <topology evidence="1">Multi-pass membrane protein</topology>
    </subcellularLocation>
</comment>
<evidence type="ECO:0000256" key="1">
    <source>
        <dbReference type="ARBA" id="ARBA00004141"/>
    </source>
</evidence>
<dbReference type="PROSITE" id="PS01271">
    <property type="entry name" value="NA_SULFATE"/>
    <property type="match status" value="1"/>
</dbReference>
<feature type="transmembrane region" description="Helical" evidence="7">
    <location>
        <begin position="55"/>
        <end position="72"/>
    </location>
</feature>
<evidence type="ECO:0000256" key="3">
    <source>
        <dbReference type="ARBA" id="ARBA00022448"/>
    </source>
</evidence>
<dbReference type="GO" id="GO:0015141">
    <property type="term" value="F:succinate transmembrane transporter activity"/>
    <property type="evidence" value="ECO:0007669"/>
    <property type="project" value="TreeGrafter"/>
</dbReference>
<dbReference type="PANTHER" id="PTHR10283">
    <property type="entry name" value="SOLUTE CARRIER FAMILY 13 MEMBER"/>
    <property type="match status" value="1"/>
</dbReference>
<dbReference type="Proteomes" id="UP000887540">
    <property type="component" value="Unplaced"/>
</dbReference>
<feature type="transmembrane region" description="Helical" evidence="7">
    <location>
        <begin position="14"/>
        <end position="32"/>
    </location>
</feature>
<sequence length="472" mass="51708">MFGILSAHKAAEEFFNDITFLFIGSLIVAAAIEKSELHERIALSVLTMVGSDPKWIMFGFMLITAFLSAFINNTATTAMMVPICQSVIDQMRKSYDDDVESCSEGLVLDANKNKKPNNHISRMAKGMIVSISFAANIGGTGTITGSAVNLVMMGQLGALYSDIDIGVNFLTWMLFCMPIMLMCLFTSWLVLSAVFMQNNQGADESVKAMFEEKYNKLPKMRFAEKMMSFCFVLLLTLWIVPQFIPSITKIFPKGYFTDATSAMIVAMLLFALPAKMPNFNLRETTIKTSRRPNRLMDWPTMQDRFPWGVLMLLGGGFAMAAGVKAAGLSHVIGSALGNFGFLPLWALQIVCMLVVLLVTNLCSNTVTASIFIPIVATMAEDLKLHPLSLMFPVAFACSFGFLLPVSTPSNAIVFGTGLLQVTDMVISGFLVSLATTSLVLGYSYFITPIVFNLNAQQFWEEVNSTSILVNGG</sequence>
<keyword evidence="4 7" id="KW-0812">Transmembrane</keyword>
<organism evidence="8 9">
    <name type="scientific">Acrobeloides nanus</name>
    <dbReference type="NCBI Taxonomy" id="290746"/>
    <lineage>
        <taxon>Eukaryota</taxon>
        <taxon>Metazoa</taxon>
        <taxon>Ecdysozoa</taxon>
        <taxon>Nematoda</taxon>
        <taxon>Chromadorea</taxon>
        <taxon>Rhabditida</taxon>
        <taxon>Tylenchina</taxon>
        <taxon>Cephalobomorpha</taxon>
        <taxon>Cephaloboidea</taxon>
        <taxon>Cephalobidae</taxon>
        <taxon>Acrobeloides</taxon>
    </lineage>
</organism>
<accession>A0A914EPG0</accession>
<dbReference type="InterPro" id="IPR001898">
    <property type="entry name" value="SLC13A/DASS"/>
</dbReference>
<evidence type="ECO:0000313" key="9">
    <source>
        <dbReference type="WBParaSite" id="ACRNAN_scaffold950.g31227.t1"/>
    </source>
</evidence>
<dbReference type="PANTHER" id="PTHR10283:SF85">
    <property type="entry name" value="SODIUM-DEPENDENT HIGH-AFFINITY DICARBOXYLATE TRANSPORTER 3"/>
    <property type="match status" value="1"/>
</dbReference>
<feature type="transmembrane region" description="Helical" evidence="7">
    <location>
        <begin position="128"/>
        <end position="152"/>
    </location>
</feature>
<feature type="transmembrane region" description="Helical" evidence="7">
    <location>
        <begin position="172"/>
        <end position="195"/>
    </location>
</feature>
<keyword evidence="8" id="KW-1185">Reference proteome</keyword>
<name>A0A914EPG0_9BILA</name>
<evidence type="ECO:0000256" key="7">
    <source>
        <dbReference type="SAM" id="Phobius"/>
    </source>
</evidence>
<dbReference type="WBParaSite" id="ACRNAN_scaffold950.g31227.t1">
    <property type="protein sequence ID" value="ACRNAN_scaffold950.g31227.t1"/>
    <property type="gene ID" value="ACRNAN_scaffold950.g31227"/>
</dbReference>
<feature type="transmembrane region" description="Helical" evidence="7">
    <location>
        <begin position="305"/>
        <end position="325"/>
    </location>
</feature>
<dbReference type="InterPro" id="IPR031312">
    <property type="entry name" value="Na/sul_symport_CS"/>
</dbReference>
<comment type="similarity">
    <text evidence="2">Belongs to the SLC13A/DASS transporter (TC 2.A.47) family. NADC subfamily.</text>
</comment>
<evidence type="ECO:0000256" key="4">
    <source>
        <dbReference type="ARBA" id="ARBA00022692"/>
    </source>
</evidence>
<evidence type="ECO:0000256" key="6">
    <source>
        <dbReference type="ARBA" id="ARBA00023136"/>
    </source>
</evidence>
<feature type="transmembrane region" description="Helical" evidence="7">
    <location>
        <begin position="425"/>
        <end position="445"/>
    </location>
</feature>
<dbReference type="Pfam" id="PF00939">
    <property type="entry name" value="Na_sulph_symp"/>
    <property type="match status" value="1"/>
</dbReference>
<dbReference type="GO" id="GO:0015137">
    <property type="term" value="F:citrate transmembrane transporter activity"/>
    <property type="evidence" value="ECO:0007669"/>
    <property type="project" value="TreeGrafter"/>
</dbReference>
<proteinExistence type="inferred from homology"/>
<protein>
    <submittedName>
        <fullName evidence="9">Uncharacterized protein</fullName>
    </submittedName>
</protein>
<keyword evidence="5 7" id="KW-1133">Transmembrane helix</keyword>
<feature type="transmembrane region" description="Helical" evidence="7">
    <location>
        <begin position="226"/>
        <end position="244"/>
    </location>
</feature>
<evidence type="ECO:0000256" key="2">
    <source>
        <dbReference type="ARBA" id="ARBA00006772"/>
    </source>
</evidence>
<dbReference type="GO" id="GO:0005886">
    <property type="term" value="C:plasma membrane"/>
    <property type="evidence" value="ECO:0007669"/>
    <property type="project" value="TreeGrafter"/>
</dbReference>
<keyword evidence="6 7" id="KW-0472">Membrane</keyword>
<evidence type="ECO:0000256" key="5">
    <source>
        <dbReference type="ARBA" id="ARBA00022989"/>
    </source>
</evidence>
<keyword evidence="3" id="KW-0813">Transport</keyword>
<feature type="transmembrane region" description="Helical" evidence="7">
    <location>
        <begin position="387"/>
        <end position="405"/>
    </location>
</feature>
<feature type="transmembrane region" description="Helical" evidence="7">
    <location>
        <begin position="250"/>
        <end position="272"/>
    </location>
</feature>
<dbReference type="AlphaFoldDB" id="A0A914EPG0"/>
<evidence type="ECO:0000313" key="8">
    <source>
        <dbReference type="Proteomes" id="UP000887540"/>
    </source>
</evidence>
<feature type="transmembrane region" description="Helical" evidence="7">
    <location>
        <begin position="345"/>
        <end position="375"/>
    </location>
</feature>